<gene>
    <name evidence="1" type="ORF">UFOPK1722_00742</name>
</gene>
<name>A0A6J6ELN5_9ZZZZ</name>
<organism evidence="1">
    <name type="scientific">freshwater metagenome</name>
    <dbReference type="NCBI Taxonomy" id="449393"/>
    <lineage>
        <taxon>unclassified sequences</taxon>
        <taxon>metagenomes</taxon>
        <taxon>ecological metagenomes</taxon>
    </lineage>
</organism>
<evidence type="ECO:0000313" key="1">
    <source>
        <dbReference type="EMBL" id="CAB4577007.1"/>
    </source>
</evidence>
<sequence>MTDRESGDDLRRALSRAWLSRRADVTSMVASAADLSRRIAHGQSTDWTSLRASTHQLVGILGVYRLNDLRALVVAVDEATRVGDDRSDAGVVADRLHDLKDAVERHPGPSATGEDQ</sequence>
<dbReference type="AlphaFoldDB" id="A0A6J6ELN5"/>
<reference evidence="1" key="1">
    <citation type="submission" date="2020-05" db="EMBL/GenBank/DDBJ databases">
        <authorList>
            <person name="Chiriac C."/>
            <person name="Salcher M."/>
            <person name="Ghai R."/>
            <person name="Kavagutti S V."/>
        </authorList>
    </citation>
    <scope>NUCLEOTIDE SEQUENCE</scope>
</reference>
<accession>A0A6J6ELN5</accession>
<protein>
    <submittedName>
        <fullName evidence="1">Unannotated protein</fullName>
    </submittedName>
</protein>
<proteinExistence type="predicted"/>
<dbReference type="EMBL" id="CAEZTS010000050">
    <property type="protein sequence ID" value="CAB4577007.1"/>
    <property type="molecule type" value="Genomic_DNA"/>
</dbReference>